<keyword evidence="1" id="KW-0472">Membrane</keyword>
<dbReference type="AlphaFoldDB" id="A0A1V0N2U4"/>
<accession>A0A1V0N2U4</accession>
<evidence type="ECO:0000313" key="3">
    <source>
        <dbReference type="EMBL" id="NOL59358.1"/>
    </source>
</evidence>
<dbReference type="EMBL" id="CP015363">
    <property type="protein sequence ID" value="ARD84472.1"/>
    <property type="molecule type" value="Genomic_DNA"/>
</dbReference>
<sequence>MANVYLAIGVIFFIMSALSFTLGIYYLAIPLLIIFLILMFLYYRTSGRHVNKKVSSITYDGIMQTGLSKIEKGTFYIDKEKFISIMSKINDLVSSQGTMPEFGLDAIYVDFNKQESAEKFVGLIQQRGVKAATVQERSIWKVKIEFSD</sequence>
<dbReference type="KEGG" id="fai:FAD_0560"/>
<dbReference type="Proteomes" id="UP000546917">
    <property type="component" value="Unassembled WGS sequence"/>
</dbReference>
<dbReference type="Proteomes" id="UP000192050">
    <property type="component" value="Chromosome"/>
</dbReference>
<evidence type="ECO:0000313" key="4">
    <source>
        <dbReference type="Proteomes" id="UP000192050"/>
    </source>
</evidence>
<evidence type="ECO:0000313" key="5">
    <source>
        <dbReference type="Proteomes" id="UP000546917"/>
    </source>
</evidence>
<keyword evidence="1" id="KW-0812">Transmembrane</keyword>
<name>A0A1V0N2U4_9ARCH</name>
<reference evidence="2 4" key="1">
    <citation type="submission" date="2011-10" db="EMBL/GenBank/DDBJ databases">
        <title>Metabolic and evolutionary patterns in the extreme acidophile Ferroplasma acidiphilum.</title>
        <authorList>
            <person name="Golyshina O.V."/>
            <person name="Kozyavkin S.A."/>
            <person name="Tatusov R.L."/>
            <person name="Slesarev A.I."/>
            <person name="Golyshin P.N."/>
        </authorList>
    </citation>
    <scope>NUCLEOTIDE SEQUENCE [LARGE SCALE GENOMIC DNA]</scope>
    <source>
        <strain evidence="2">Berkeley</strain>
        <strain evidence="4">Y</strain>
    </source>
</reference>
<keyword evidence="1" id="KW-1133">Transmembrane helix</keyword>
<dbReference type="OrthoDB" id="379418at2157"/>
<reference evidence="3 5" key="2">
    <citation type="submission" date="2020-05" db="EMBL/GenBank/DDBJ databases">
        <authorList>
            <person name="Zhang R."/>
        </authorList>
    </citation>
    <scope>NUCLEOTIDE SEQUENCE [LARGE SCALE GENOMIC DNA]</scope>
    <source>
        <strain evidence="3 5">DSM 28986</strain>
    </source>
</reference>
<dbReference type="RefSeq" id="WP_009887617.1">
    <property type="nucleotide sequence ID" value="NZ_CP015363.1"/>
</dbReference>
<gene>
    <name evidence="2" type="ORF">FAD_0560</name>
    <name evidence="3" type="ORF">HLB00_00700</name>
</gene>
<feature type="transmembrane region" description="Helical" evidence="1">
    <location>
        <begin position="12"/>
        <end position="43"/>
    </location>
</feature>
<proteinExistence type="predicted"/>
<dbReference type="GeneID" id="16025767"/>
<dbReference type="STRING" id="74969.FAD_0560"/>
<protein>
    <submittedName>
        <fullName evidence="2">Uncharacterized protein</fullName>
    </submittedName>
</protein>
<organism evidence="2 4">
    <name type="scientific">Ferroplasma acidiphilum</name>
    <dbReference type="NCBI Taxonomy" id="74969"/>
    <lineage>
        <taxon>Archaea</taxon>
        <taxon>Methanobacteriati</taxon>
        <taxon>Thermoplasmatota</taxon>
        <taxon>Thermoplasmata</taxon>
        <taxon>Thermoplasmatales</taxon>
        <taxon>Ferroplasmaceae</taxon>
        <taxon>Ferroplasma</taxon>
    </lineage>
</organism>
<evidence type="ECO:0000313" key="2">
    <source>
        <dbReference type="EMBL" id="ARD84472.1"/>
    </source>
</evidence>
<keyword evidence="4" id="KW-1185">Reference proteome</keyword>
<evidence type="ECO:0000256" key="1">
    <source>
        <dbReference type="SAM" id="Phobius"/>
    </source>
</evidence>
<dbReference type="EMBL" id="JABGBP010000020">
    <property type="protein sequence ID" value="NOL59358.1"/>
    <property type="molecule type" value="Genomic_DNA"/>
</dbReference>